<reference evidence="2" key="1">
    <citation type="submission" date="2017-05" db="EMBL/GenBank/DDBJ databases">
        <title>Isolation, characterization and comparative genomics of novel S. sonnie specific bacteriophage vB_SsoS-ISF001.</title>
        <authorList>
            <person name="Shahin K."/>
            <person name="Bouzari M."/>
            <person name="Wang R."/>
        </authorList>
    </citation>
    <scope>NUCLEOTIDE SEQUENCE [LARGE SCALE GENOMIC DNA]</scope>
</reference>
<evidence type="ECO:0000313" key="1">
    <source>
        <dbReference type="EMBL" id="ASD50952.1"/>
    </source>
</evidence>
<dbReference type="EMBL" id="MF093736">
    <property type="protein sequence ID" value="ASD50952.1"/>
    <property type="molecule type" value="Genomic_DNA"/>
</dbReference>
<dbReference type="OrthoDB" id="24046at10239"/>
<organism evidence="1 2">
    <name type="scientific">Shigella phage vB_SsoS-ISF002</name>
    <dbReference type="NCBI Taxonomy" id="2006922"/>
    <lineage>
        <taxon>Viruses</taxon>
        <taxon>Duplodnaviria</taxon>
        <taxon>Heunggongvirae</taxon>
        <taxon>Uroviricota</taxon>
        <taxon>Caudoviricetes</taxon>
        <taxon>Drexlerviridae</taxon>
        <taxon>Tunavirinae</taxon>
        <taxon>Tunavirus</taxon>
        <taxon>Tunavirus ISF002</taxon>
    </lineage>
</organism>
<keyword evidence="2" id="KW-1185">Reference proteome</keyword>
<name>A0A218M4C8_9CAUD</name>
<protein>
    <submittedName>
        <fullName evidence="1">Uncharacterized protein</fullName>
    </submittedName>
</protein>
<dbReference type="Proteomes" id="UP000222867">
    <property type="component" value="Segment"/>
</dbReference>
<accession>A0A218M4C8</accession>
<evidence type="ECO:0000313" key="2">
    <source>
        <dbReference type="Proteomes" id="UP000222867"/>
    </source>
</evidence>
<proteinExistence type="predicted"/>
<gene>
    <name evidence="1" type="ORF">ISF001_0068</name>
</gene>
<sequence length="61" mass="7075">MKTKLVHKSEIKIGDTVIHNGELRTVDKQSISRDEFMGLLLFGDSYRLGYKFVELVEDVKF</sequence>